<keyword evidence="1" id="KW-1133">Transmembrane helix</keyword>
<accession>A0ABN5PNY1</accession>
<name>A0ABN5PNY1_9VIBR</name>
<evidence type="ECO:0000313" key="2">
    <source>
        <dbReference type="EMBL" id="AXY03741.1"/>
    </source>
</evidence>
<keyword evidence="1" id="KW-0812">Transmembrane</keyword>
<keyword evidence="3" id="KW-1185">Reference proteome</keyword>
<gene>
    <name evidence="2" type="ORF">D1115_22970</name>
</gene>
<keyword evidence="2" id="KW-0614">Plasmid</keyword>
<dbReference type="Proteomes" id="UP000262832">
    <property type="component" value="Plasmid pVa1"/>
</dbReference>
<geneLocation type="plasmid" evidence="3">
    <name>pva1</name>
</geneLocation>
<sequence>MRKPWPVLVLFSFLVGVHSASYATPIFLEYPSPNHQLDLIFTEPDSYTLLKDSTHSSSTRASQVTAFSGSDNLESYFVQDVASRDSLDAENEFFDNHPWVEVAQDLVTNYEILPDALINWKVQVDNFIYDKPIYYTGTKTNIPSKPHNDRYIEWRVFFDSIYFTWFKFITVTTVCIWLLIDCLKSEKSRRYRKWRSVYQHNFK</sequence>
<dbReference type="EMBL" id="CP032095">
    <property type="protein sequence ID" value="AXY03741.1"/>
    <property type="molecule type" value="Genomic_DNA"/>
</dbReference>
<evidence type="ECO:0008006" key="4">
    <source>
        <dbReference type="Google" id="ProtNLM"/>
    </source>
</evidence>
<organism evidence="2 3">
    <name type="scientific">Vibrio alfacsensis</name>
    <dbReference type="NCBI Taxonomy" id="1074311"/>
    <lineage>
        <taxon>Bacteria</taxon>
        <taxon>Pseudomonadati</taxon>
        <taxon>Pseudomonadota</taxon>
        <taxon>Gammaproteobacteria</taxon>
        <taxon>Vibrionales</taxon>
        <taxon>Vibrionaceae</taxon>
        <taxon>Vibrio</taxon>
    </lineage>
</organism>
<keyword evidence="1" id="KW-0472">Membrane</keyword>
<evidence type="ECO:0000313" key="3">
    <source>
        <dbReference type="Proteomes" id="UP000262832"/>
    </source>
</evidence>
<feature type="transmembrane region" description="Helical" evidence="1">
    <location>
        <begin position="162"/>
        <end position="183"/>
    </location>
</feature>
<reference evidence="2 3" key="1">
    <citation type="submission" date="2018-08" db="EMBL/GenBank/DDBJ databases">
        <title>Genomic taxonomy of the Vibrionaceae family.</title>
        <authorList>
            <person name="Gomez-Gil B."/>
            <person name="Tanaka M."/>
            <person name="Sawabe T."/>
            <person name="Enciso-Ibarra K."/>
        </authorList>
    </citation>
    <scope>NUCLEOTIDE SEQUENCE [LARGE SCALE GENOMIC DNA]</scope>
    <source>
        <strain evidence="2 3">CAIM 1831</strain>
        <plasmid evidence="3">pva1</plasmid>
    </source>
</reference>
<dbReference type="GeneID" id="39681033"/>
<dbReference type="RefSeq" id="WP_128813622.1">
    <property type="nucleotide sequence ID" value="NZ_CP032095.1"/>
</dbReference>
<protein>
    <recommendedName>
        <fullName evidence="4">DUF1523 family protein</fullName>
    </recommendedName>
</protein>
<evidence type="ECO:0000256" key="1">
    <source>
        <dbReference type="SAM" id="Phobius"/>
    </source>
</evidence>
<proteinExistence type="predicted"/>